<accession>Q7NZ73</accession>
<sequence>MVNIPIRNENKYQTPIPITGHFASPRLTSNPCRRRRRISPRRPLPVRIVRNGAAAGPFRNAGKSARRHHSLAGSPGIGPPPSLADGRHRRARGHHACGCRDGRQTIFRSGSLPVSFSCGWSNEKACSR</sequence>
<dbReference type="AlphaFoldDB" id="Q7NZ73"/>
<gene>
    <name evidence="2" type="ordered locus">CV_1049</name>
</gene>
<organism evidence="2 3">
    <name type="scientific">Chromobacterium violaceum (strain ATCC 12472 / DSM 30191 / JCM 1249 / CCUG 213 / NBRC 12614 / NCIMB 9131 / NCTC 9757 / MK)</name>
    <dbReference type="NCBI Taxonomy" id="243365"/>
    <lineage>
        <taxon>Bacteria</taxon>
        <taxon>Pseudomonadati</taxon>
        <taxon>Pseudomonadota</taxon>
        <taxon>Betaproteobacteria</taxon>
        <taxon>Neisseriales</taxon>
        <taxon>Chromobacteriaceae</taxon>
        <taxon>Chromobacterium</taxon>
    </lineage>
</organism>
<dbReference type="HOGENOM" id="CLU_1955722_0_0_4"/>
<keyword evidence="3" id="KW-1185">Reference proteome</keyword>
<name>Q7NZ73_CHRVO</name>
<feature type="region of interest" description="Disordered" evidence="1">
    <location>
        <begin position="15"/>
        <end position="96"/>
    </location>
</feature>
<feature type="compositionally biased region" description="Basic residues" evidence="1">
    <location>
        <begin position="87"/>
        <end position="96"/>
    </location>
</feature>
<reference evidence="2 3" key="1">
    <citation type="journal article" date="2003" name="Proc. Natl. Acad. Sci. U.S.A.">
        <title>The complete genome sequence of Chromobacterium violaceum reveals remarkable and exploitable bacterial adaptability.</title>
        <authorList>
            <person name="Vasconcelos A.T.R."/>
            <person name="de Almeida D.F."/>
            <person name="Almeida F.C."/>
            <person name="de Almeida L.G.P."/>
            <person name="de Almeida R."/>
            <person name="Goncalves J.A.A."/>
            <person name="Andrade E.M."/>
            <person name="Antonio R.V."/>
            <person name="Araripe J."/>
            <person name="de Araujo M.F.F."/>
            <person name="Filho S.A."/>
            <person name="Azevedo V."/>
            <person name="Batista A.J."/>
            <person name="Bataus L.A.M."/>
            <person name="Batista J.S."/>
            <person name="Belo A."/>
            <person name="vander Berg C."/>
            <person name="Blamey J."/>
            <person name="Bogo M."/>
            <person name="Bonato S."/>
            <person name="Bordignon J."/>
            <person name="Brito C.A."/>
            <person name="Brocchi M."/>
            <person name="Burity H.A."/>
            <person name="Camargo A.A."/>
            <person name="Cardoso D.D.P."/>
            <person name="Carneiro N.P."/>
            <person name="Carraro D.M."/>
            <person name="Carvalho C.M.B."/>
            <person name="Cascardo J.C.M."/>
            <person name="Cavada B.S."/>
            <person name="Chueire L.M.O."/>
            <person name="Pasa T.B.C."/>
            <person name="Duran N."/>
            <person name="Fagundes N."/>
            <person name="Falcao C.L."/>
            <person name="Fantinatti F."/>
            <person name="Farias I.P."/>
            <person name="Felipe M.S.S."/>
            <person name="Ferrari L.P."/>
            <person name="Ferro J.A."/>
            <person name="Ferro M.I.T."/>
            <person name="Franco G.R."/>
            <person name="Freitas N.S.A."/>
            <person name="Furlan L.R."/>
            <person name="Gazzinelli R.T."/>
            <person name="Gomes E.A."/>
            <person name="Goncalves P.R."/>
            <person name="Grangeiro T.B."/>
            <person name="Grattapaglia D."/>
            <person name="Grisard E.C."/>
            <person name="Guimaraes C.T."/>
            <person name="Hanna E.S."/>
            <person name="Hungria M."/>
            <person name="Jardim S.N."/>
            <person name="Laurino J."/>
            <person name="Leoi L.C.T."/>
            <person name="Fassarella L."/>
            <person name="Lima A."/>
            <person name="Loureiro M.F."/>
            <person name="Lyra M.C.P."/>
            <person name="Macedo M."/>
            <person name="Madeira H.M.F."/>
            <person name="Manfio G.P."/>
            <person name="Maranhao A.Q."/>
            <person name="Martins W.S."/>
            <person name="di Mauro S.M.Z."/>
            <person name="de Medeiros S.R.B."/>
            <person name="Meissner R.D.V."/>
            <person name="Menck C.F.M."/>
            <person name="Moreira M.A.M."/>
            <person name="Nascimento F.F."/>
            <person name="Nicolas M.F."/>
            <person name="Oliveira J.G."/>
            <person name="Oliveira S.C."/>
            <person name="Paixao R.F.C."/>
            <person name="Parente J.A."/>
            <person name="Pedrosa F.O."/>
            <person name="Pena S.J.D."/>
            <person name="Perreira J.O."/>
            <person name="Perreira M."/>
            <person name="Pinto L.S.R.C."/>
            <person name="Pinto L.S."/>
            <person name="Porto J.I.R."/>
            <person name="Potrich D.P."/>
            <person name="Neto C.E.R."/>
            <person name="Reis A.M.M."/>
            <person name="Rigo L.U."/>
            <person name="Rondinelli E."/>
            <person name="dos Santos E.B.P."/>
            <person name="Santos F.R."/>
            <person name="Schneider M.P.C."/>
            <person name="Seuanez H.N."/>
            <person name="Silva A.M.R."/>
            <person name="da Silva A.L.C."/>
            <person name="Silva D.W."/>
            <person name="Silva R."/>
            <person name="Simoes I.C."/>
            <person name="Simon D."/>
            <person name="Soares C.M.A."/>
            <person name="Soares R.B.A."/>
            <person name="Souza E.M."/>
            <person name="Souza K.R.L."/>
            <person name="Souza R.C."/>
            <person name="Steffens M.B.R."/>
            <person name="Steindel M."/>
            <person name="Teixeira S.R."/>
            <person name="Urmenyi T."/>
            <person name="Vettore A."/>
            <person name="Wassem R."/>
            <person name="Zaha A."/>
            <person name="Simpson A.J.G."/>
        </authorList>
    </citation>
    <scope>NUCLEOTIDE SEQUENCE [LARGE SCALE GENOMIC DNA]</scope>
    <source>
        <strain evidence="3">ATCC 12472 / DSM 30191 / JCM 1249 / NBRC 12614 / NCIMB 9131 / NCTC 9757</strain>
    </source>
</reference>
<dbReference type="EMBL" id="AE016825">
    <property type="protein sequence ID" value="AAQ58724.1"/>
    <property type="molecule type" value="Genomic_DNA"/>
</dbReference>
<dbReference type="Proteomes" id="UP000001424">
    <property type="component" value="Chromosome"/>
</dbReference>
<dbReference type="KEGG" id="cvi:CV_1049"/>
<dbReference type="STRING" id="243365.CV_1049"/>
<protein>
    <submittedName>
        <fullName evidence="2">Uncharacterized protein</fullName>
    </submittedName>
</protein>
<evidence type="ECO:0000313" key="2">
    <source>
        <dbReference type="EMBL" id="AAQ58724.1"/>
    </source>
</evidence>
<evidence type="ECO:0000313" key="3">
    <source>
        <dbReference type="Proteomes" id="UP000001424"/>
    </source>
</evidence>
<proteinExistence type="predicted"/>
<evidence type="ECO:0000256" key="1">
    <source>
        <dbReference type="SAM" id="MobiDB-lite"/>
    </source>
</evidence>